<evidence type="ECO:0000256" key="2">
    <source>
        <dbReference type="ARBA" id="ARBA00022670"/>
    </source>
</evidence>
<dbReference type="SUPFAM" id="SSF50494">
    <property type="entry name" value="Trypsin-like serine proteases"/>
    <property type="match status" value="1"/>
</dbReference>
<proteinExistence type="inferred from homology"/>
<keyword evidence="2" id="KW-0645">Protease</keyword>
<name>A0A1R1L615_9MICC</name>
<gene>
    <name evidence="4" type="ORF">BKD30_14825</name>
</gene>
<dbReference type="PANTHER" id="PTHR43343:SF3">
    <property type="entry name" value="PROTEASE DO-LIKE 8, CHLOROPLASTIC"/>
    <property type="match status" value="1"/>
</dbReference>
<dbReference type="EMBL" id="MRDE01000083">
    <property type="protein sequence ID" value="OMH22982.1"/>
    <property type="molecule type" value="Genomic_DNA"/>
</dbReference>
<organism evidence="4 5">
    <name type="scientific">Tersicoccus phoenicis</name>
    <dbReference type="NCBI Taxonomy" id="554083"/>
    <lineage>
        <taxon>Bacteria</taxon>
        <taxon>Bacillati</taxon>
        <taxon>Actinomycetota</taxon>
        <taxon>Actinomycetes</taxon>
        <taxon>Micrococcales</taxon>
        <taxon>Micrococcaceae</taxon>
        <taxon>Tersicoccus</taxon>
    </lineage>
</organism>
<dbReference type="InterPro" id="IPR009003">
    <property type="entry name" value="Peptidase_S1_PA"/>
</dbReference>
<dbReference type="AlphaFoldDB" id="A0A1R1L615"/>
<keyword evidence="5" id="KW-1185">Reference proteome</keyword>
<keyword evidence="3" id="KW-0378">Hydrolase</keyword>
<dbReference type="Pfam" id="PF13365">
    <property type="entry name" value="Trypsin_2"/>
    <property type="match status" value="1"/>
</dbReference>
<dbReference type="Gene3D" id="2.40.10.10">
    <property type="entry name" value="Trypsin-like serine proteases"/>
    <property type="match status" value="2"/>
</dbReference>
<accession>A0A1R1L615</accession>
<dbReference type="InterPro" id="IPR051201">
    <property type="entry name" value="Chloro_Bact_Ser_Proteases"/>
</dbReference>
<reference evidence="4 5" key="1">
    <citation type="submission" date="2016-12" db="EMBL/GenBank/DDBJ databases">
        <title>Draft genome of Tersicoccus phoenicis 1P05MA.</title>
        <authorList>
            <person name="Nakajima Y."/>
            <person name="Yoshizawa S."/>
            <person name="Nakamura K."/>
            <person name="Ogura Y."/>
            <person name="Hayashi T."/>
            <person name="Kogure K."/>
        </authorList>
    </citation>
    <scope>NUCLEOTIDE SEQUENCE [LARGE SCALE GENOMIC DNA]</scope>
    <source>
        <strain evidence="4 5">1p05MA</strain>
    </source>
</reference>
<dbReference type="GO" id="GO:0004252">
    <property type="term" value="F:serine-type endopeptidase activity"/>
    <property type="evidence" value="ECO:0007669"/>
    <property type="project" value="InterPro"/>
</dbReference>
<dbReference type="GO" id="GO:0006508">
    <property type="term" value="P:proteolysis"/>
    <property type="evidence" value="ECO:0007669"/>
    <property type="project" value="UniProtKB-KW"/>
</dbReference>
<sequence length="314" mass="32554">MGPDLLMTAAHVVAGQAAISVRLPGGLTSAKVLGSDANDDLALLRLDRAVDGYRFALQGTLPPVAAAVAAVGYPITSELSFTAGTVSTVNAEIDSGGGDVVSGLIKTDAAVNPGNSGGPLMDNQGRVVGVILLRRDWVSDDRAQIAEGTAYAVNSLRAIARLAEWRDRADALPAAVCATSVPTVSPELTVEVQTSDPNADSIAQTLQTYGQAINSGAYDVAFDFFTPETQQGLGGLDTWRAGLDSVFWRSVSLQEVTGSGSTLNARAAVRTEQDASVGFAGQTCSVWTFDYTLQWSGTVWKIAKVAAADPTACS</sequence>
<evidence type="ECO:0008006" key="6">
    <source>
        <dbReference type="Google" id="ProtNLM"/>
    </source>
</evidence>
<evidence type="ECO:0000256" key="1">
    <source>
        <dbReference type="ARBA" id="ARBA00010541"/>
    </source>
</evidence>
<protein>
    <recommendedName>
        <fullName evidence="6">Serine protease</fullName>
    </recommendedName>
</protein>
<dbReference type="Proteomes" id="UP000187085">
    <property type="component" value="Unassembled WGS sequence"/>
</dbReference>
<dbReference type="InterPro" id="IPR043504">
    <property type="entry name" value="Peptidase_S1_PA_chymotrypsin"/>
</dbReference>
<comment type="caution">
    <text evidence="4">The sequence shown here is derived from an EMBL/GenBank/DDBJ whole genome shotgun (WGS) entry which is preliminary data.</text>
</comment>
<evidence type="ECO:0000313" key="5">
    <source>
        <dbReference type="Proteomes" id="UP000187085"/>
    </source>
</evidence>
<evidence type="ECO:0000313" key="4">
    <source>
        <dbReference type="EMBL" id="OMH22982.1"/>
    </source>
</evidence>
<dbReference type="PRINTS" id="PR00834">
    <property type="entry name" value="PROTEASES2C"/>
</dbReference>
<comment type="similarity">
    <text evidence="1">Belongs to the peptidase S1C family.</text>
</comment>
<dbReference type="InterPro" id="IPR001940">
    <property type="entry name" value="Peptidase_S1C"/>
</dbReference>
<evidence type="ECO:0000256" key="3">
    <source>
        <dbReference type="ARBA" id="ARBA00022801"/>
    </source>
</evidence>
<dbReference type="STRING" id="554083.BKD30_14825"/>
<dbReference type="PANTHER" id="PTHR43343">
    <property type="entry name" value="PEPTIDASE S12"/>
    <property type="match status" value="1"/>
</dbReference>